<dbReference type="Pfam" id="PF17791">
    <property type="entry name" value="MG3"/>
    <property type="match status" value="1"/>
</dbReference>
<evidence type="ECO:0000259" key="2">
    <source>
        <dbReference type="SMART" id="SM01359"/>
    </source>
</evidence>
<evidence type="ECO:0008006" key="6">
    <source>
        <dbReference type="Google" id="ProtNLM"/>
    </source>
</evidence>
<evidence type="ECO:0000313" key="4">
    <source>
        <dbReference type="Ensembl" id="ENSLLEP00000035820.1"/>
    </source>
</evidence>
<keyword evidence="1" id="KW-0732">Signal</keyword>
<dbReference type="OrthoDB" id="9998011at2759"/>
<dbReference type="InterPro" id="IPR050473">
    <property type="entry name" value="A2M/Complement_sys"/>
</dbReference>
<reference evidence="4" key="1">
    <citation type="submission" date="2025-08" db="UniProtKB">
        <authorList>
            <consortium name="Ensembl"/>
        </authorList>
    </citation>
    <scope>IDENTIFICATION</scope>
</reference>
<dbReference type="GeneTree" id="ENSGT00940000163990"/>
<dbReference type="InterPro" id="IPR013783">
    <property type="entry name" value="Ig-like_fold"/>
</dbReference>
<dbReference type="Pfam" id="PF00207">
    <property type="entry name" value="A2M"/>
    <property type="match status" value="1"/>
</dbReference>
<feature type="domain" description="Alpha-2-macroglobulin" evidence="3">
    <location>
        <begin position="730"/>
        <end position="819"/>
    </location>
</feature>
<dbReference type="Gene3D" id="2.60.40.1930">
    <property type="match status" value="2"/>
</dbReference>
<dbReference type="Pfam" id="PF17789">
    <property type="entry name" value="MG4"/>
    <property type="match status" value="1"/>
</dbReference>
<dbReference type="InterPro" id="IPR011625">
    <property type="entry name" value="A2M_N_BRD"/>
</dbReference>
<evidence type="ECO:0000313" key="5">
    <source>
        <dbReference type="Proteomes" id="UP000694569"/>
    </source>
</evidence>
<name>A0A8C5WG59_9ANUR</name>
<dbReference type="InterPro" id="IPR001599">
    <property type="entry name" value="Macroglobln_a2"/>
</dbReference>
<dbReference type="PANTHER" id="PTHR11412:SF171">
    <property type="entry name" value="PREGNANCY ZONE PROTEIN-LIKE PROTEIN"/>
    <property type="match status" value="1"/>
</dbReference>
<dbReference type="InterPro" id="IPR014756">
    <property type="entry name" value="Ig_E-set"/>
</dbReference>
<feature type="chain" id="PRO_5034115669" description="Alpha-2-macroglobulin" evidence="1">
    <location>
        <begin position="18"/>
        <end position="822"/>
    </location>
</feature>
<dbReference type="Proteomes" id="UP000694569">
    <property type="component" value="Unplaced"/>
</dbReference>
<dbReference type="PANTHER" id="PTHR11412">
    <property type="entry name" value="MACROGLOBULIN / COMPLEMENT"/>
    <property type="match status" value="1"/>
</dbReference>
<evidence type="ECO:0000259" key="3">
    <source>
        <dbReference type="SMART" id="SM01360"/>
    </source>
</evidence>
<dbReference type="GO" id="GO:0004866">
    <property type="term" value="F:endopeptidase inhibitor activity"/>
    <property type="evidence" value="ECO:0007669"/>
    <property type="project" value="InterPro"/>
</dbReference>
<dbReference type="Ensembl" id="ENSLLET00000037182.1">
    <property type="protein sequence ID" value="ENSLLEP00000035820.1"/>
    <property type="gene ID" value="ENSLLEG00000022676.1"/>
</dbReference>
<dbReference type="Gene3D" id="2.60.40.1940">
    <property type="match status" value="1"/>
</dbReference>
<evidence type="ECO:0000256" key="1">
    <source>
        <dbReference type="SAM" id="SignalP"/>
    </source>
</evidence>
<feature type="domain" description="Alpha-2-macroglobulin bait region" evidence="2">
    <location>
        <begin position="440"/>
        <end position="590"/>
    </location>
</feature>
<dbReference type="Gene3D" id="2.20.130.20">
    <property type="match status" value="1"/>
</dbReference>
<dbReference type="AlphaFoldDB" id="A0A8C5WG59"/>
<keyword evidence="5" id="KW-1185">Reference proteome</keyword>
<dbReference type="SMART" id="SM01360">
    <property type="entry name" value="A2M"/>
    <property type="match status" value="1"/>
</dbReference>
<feature type="signal peptide" evidence="1">
    <location>
        <begin position="1"/>
        <end position="17"/>
    </location>
</feature>
<accession>A0A8C5WG59</accession>
<dbReference type="InterPro" id="IPR041555">
    <property type="entry name" value="MG3"/>
</dbReference>
<dbReference type="InterPro" id="IPR040839">
    <property type="entry name" value="MG4"/>
</dbReference>
<dbReference type="Gene3D" id="2.60.40.10">
    <property type="entry name" value="Immunoglobulins"/>
    <property type="match status" value="2"/>
</dbReference>
<dbReference type="SUPFAM" id="SSF81296">
    <property type="entry name" value="E set domains"/>
    <property type="match status" value="1"/>
</dbReference>
<reference evidence="4" key="2">
    <citation type="submission" date="2025-09" db="UniProtKB">
        <authorList>
            <consortium name="Ensembl"/>
        </authorList>
    </citation>
    <scope>IDENTIFICATION</scope>
</reference>
<sequence>MLKVLLLCLLLLDLICGQSIGLGYLVILPSTLYYSTNENAYVHVLTPDNDGELVVKMVTKAANITLATQKYTTMESQQCVTFSVPESTEEQEVATIEVWATGNGVHEMMESKNVVIKKTEVQIVMQTEKPILQPGQTARCRVARLNRNLIALDEVDPEGNKIAQWRNVHPRNGMAELSYTLPDVLSLGEYKFTMKGDHQEVSVPFAVAKYVLPKFQLKMSAPGSIPITQKPFDINVCGTYTYGKPVIGEVTGKICHRASPGSGKTDICKPITGKTDTRGCYTARIDTGSLELKSSGYEYYLDVEASLTEGGTGVKMQEKKSIRITYTLNIVDFLDKNPSYRKGIAFKGKMQLSTNDGSPMPNEELSLFVSGVLQNDVYRTDERGVATFSLDTTSWTNINVDLRGEYNPPEPVADTGEVQPHYQHGYTTVKLFYSELRSQLQIRRDPSSVLCGDKAQLWADFILDPLEFDGQTSVVFYTLVVSQGRVKRDSKINHELTQKSDLKGFISVPITFNDDLAPVATLIIYFVPPGGGLVADGAEFEISDNCYPNKVSVKLSEKQTLPASELHLNIRAAPGSLCSCRSIDKSIILLQEDTHNAESQVNSFLLLLAQREYPQEVQEFQRCFSPQPFPVPMEDRLVRAKRPLMPFYFYEIDIFSIFQGCGMKIMSSERYRKPEECHDLQPFMLARDEFFAFSAVERPMAEFAEISKDSTAESKPAEAAPQIRKDFAETWLFNLYEVGPSGQTTIAVTAPDTITQYVVDTLCMSPVGIGFSPQETLDIFKPFFVEVVTPYSIKRGESFALKAIIFNHLKQCIKVRTNDASI</sequence>
<protein>
    <recommendedName>
        <fullName evidence="6">Alpha-2-macroglobulin</fullName>
    </recommendedName>
</protein>
<dbReference type="SMART" id="SM01359">
    <property type="entry name" value="A2M_N_2"/>
    <property type="match status" value="1"/>
</dbReference>
<dbReference type="Pfam" id="PF07703">
    <property type="entry name" value="A2M_BRD"/>
    <property type="match status" value="1"/>
</dbReference>
<proteinExistence type="predicted"/>
<organism evidence="4 5">
    <name type="scientific">Leptobrachium leishanense</name>
    <name type="common">Leishan spiny toad</name>
    <dbReference type="NCBI Taxonomy" id="445787"/>
    <lineage>
        <taxon>Eukaryota</taxon>
        <taxon>Metazoa</taxon>
        <taxon>Chordata</taxon>
        <taxon>Craniata</taxon>
        <taxon>Vertebrata</taxon>
        <taxon>Euteleostomi</taxon>
        <taxon>Amphibia</taxon>
        <taxon>Batrachia</taxon>
        <taxon>Anura</taxon>
        <taxon>Pelobatoidea</taxon>
        <taxon>Megophryidae</taxon>
        <taxon>Leptobrachium</taxon>
    </lineage>
</organism>